<dbReference type="Pfam" id="PF00069">
    <property type="entry name" value="Pkinase"/>
    <property type="match status" value="1"/>
</dbReference>
<dbReference type="EMBL" id="AP019860">
    <property type="protein sequence ID" value="BBM82103.1"/>
    <property type="molecule type" value="Genomic_DNA"/>
</dbReference>
<dbReference type="AlphaFoldDB" id="A0A5S9IHX5"/>
<evidence type="ECO:0000259" key="10">
    <source>
        <dbReference type="PROSITE" id="PS50011"/>
    </source>
</evidence>
<dbReference type="InterPro" id="IPR006597">
    <property type="entry name" value="Sel1-like"/>
</dbReference>
<evidence type="ECO:0000256" key="9">
    <source>
        <dbReference type="SAM" id="Phobius"/>
    </source>
</evidence>
<dbReference type="SMART" id="SM00028">
    <property type="entry name" value="TPR"/>
    <property type="match status" value="5"/>
</dbReference>
<dbReference type="SMART" id="SM00671">
    <property type="entry name" value="SEL1"/>
    <property type="match status" value="7"/>
</dbReference>
<protein>
    <recommendedName>
        <fullName evidence="1">non-specific serine/threonine protein kinase</fullName>
        <ecNumber evidence="1">2.7.11.1</ecNumber>
    </recommendedName>
</protein>
<dbReference type="InterPro" id="IPR019734">
    <property type="entry name" value="TPR_rpt"/>
</dbReference>
<evidence type="ECO:0000256" key="1">
    <source>
        <dbReference type="ARBA" id="ARBA00012513"/>
    </source>
</evidence>
<keyword evidence="2" id="KW-0723">Serine/threonine-protein kinase</keyword>
<dbReference type="Proteomes" id="UP000326354">
    <property type="component" value="Chromosome"/>
</dbReference>
<dbReference type="PROSITE" id="PS00108">
    <property type="entry name" value="PROTEIN_KINASE_ST"/>
    <property type="match status" value="1"/>
</dbReference>
<dbReference type="GO" id="GO:0005524">
    <property type="term" value="F:ATP binding"/>
    <property type="evidence" value="ECO:0007669"/>
    <property type="project" value="UniProtKB-UniRule"/>
</dbReference>
<dbReference type="InterPro" id="IPR017441">
    <property type="entry name" value="Protein_kinase_ATP_BS"/>
</dbReference>
<dbReference type="SUPFAM" id="SSF56112">
    <property type="entry name" value="Protein kinase-like (PK-like)"/>
    <property type="match status" value="1"/>
</dbReference>
<dbReference type="PROSITE" id="PS00107">
    <property type="entry name" value="PROTEIN_KINASE_ATP"/>
    <property type="match status" value="1"/>
</dbReference>
<keyword evidence="9" id="KW-1133">Transmembrane helix</keyword>
<dbReference type="Gene3D" id="1.10.510.10">
    <property type="entry name" value="Transferase(Phosphotransferase) domain 1"/>
    <property type="match status" value="1"/>
</dbReference>
<dbReference type="PROSITE" id="PS50005">
    <property type="entry name" value="TPR"/>
    <property type="match status" value="1"/>
</dbReference>
<feature type="repeat" description="TPR" evidence="7">
    <location>
        <begin position="825"/>
        <end position="858"/>
    </location>
</feature>
<keyword evidence="9" id="KW-0472">Membrane</keyword>
<feature type="domain" description="Protein kinase" evidence="10">
    <location>
        <begin position="71"/>
        <end position="331"/>
    </location>
</feature>
<dbReference type="FunFam" id="1.10.510.10:FF:000021">
    <property type="entry name" value="Serine/threonine protein kinase"/>
    <property type="match status" value="1"/>
</dbReference>
<evidence type="ECO:0000256" key="7">
    <source>
        <dbReference type="PROSITE-ProRule" id="PRU00339"/>
    </source>
</evidence>
<name>A0A5S9IHX5_UABAM</name>
<dbReference type="InterPro" id="IPR000719">
    <property type="entry name" value="Prot_kinase_dom"/>
</dbReference>
<feature type="binding site" evidence="8">
    <location>
        <position position="100"/>
    </location>
    <ligand>
        <name>ATP</name>
        <dbReference type="ChEBI" id="CHEBI:30616"/>
    </ligand>
</feature>
<accession>A0A5S9IHX5</accession>
<reference evidence="11 12" key="1">
    <citation type="submission" date="2019-08" db="EMBL/GenBank/DDBJ databases">
        <title>Complete genome sequence of Candidatus Uab amorphum.</title>
        <authorList>
            <person name="Shiratori T."/>
            <person name="Suzuki S."/>
            <person name="Kakizawa Y."/>
            <person name="Ishida K."/>
        </authorList>
    </citation>
    <scope>NUCLEOTIDE SEQUENCE [LARGE SCALE GENOMIC DNA]</scope>
    <source>
        <strain evidence="11 12">SRT547</strain>
    </source>
</reference>
<dbReference type="KEGG" id="uam:UABAM_00446"/>
<keyword evidence="7" id="KW-0802">TPR repeat</keyword>
<dbReference type="Pfam" id="PF08238">
    <property type="entry name" value="Sel1"/>
    <property type="match status" value="5"/>
</dbReference>
<dbReference type="GO" id="GO:0004674">
    <property type="term" value="F:protein serine/threonine kinase activity"/>
    <property type="evidence" value="ECO:0007669"/>
    <property type="project" value="UniProtKB-KW"/>
</dbReference>
<evidence type="ECO:0000256" key="4">
    <source>
        <dbReference type="ARBA" id="ARBA00022741"/>
    </source>
</evidence>
<organism evidence="11 12">
    <name type="scientific">Uabimicrobium amorphum</name>
    <dbReference type="NCBI Taxonomy" id="2596890"/>
    <lineage>
        <taxon>Bacteria</taxon>
        <taxon>Pseudomonadati</taxon>
        <taxon>Planctomycetota</taxon>
        <taxon>Candidatus Uabimicrobiia</taxon>
        <taxon>Candidatus Uabimicrobiales</taxon>
        <taxon>Candidatus Uabimicrobiaceae</taxon>
        <taxon>Candidatus Uabimicrobium</taxon>
    </lineage>
</organism>
<evidence type="ECO:0000313" key="12">
    <source>
        <dbReference type="Proteomes" id="UP000326354"/>
    </source>
</evidence>
<keyword evidence="5 11" id="KW-0418">Kinase</keyword>
<dbReference type="Gene3D" id="1.25.40.10">
    <property type="entry name" value="Tetratricopeptide repeat domain"/>
    <property type="match status" value="4"/>
</dbReference>
<dbReference type="PANTHER" id="PTHR43289:SF6">
    <property type="entry name" value="SERINE_THREONINE-PROTEIN KINASE NEKL-3"/>
    <property type="match status" value="1"/>
</dbReference>
<keyword evidence="4 8" id="KW-0547">Nucleotide-binding</keyword>
<keyword evidence="9" id="KW-0812">Transmembrane</keyword>
<dbReference type="Gene3D" id="3.30.200.20">
    <property type="entry name" value="Phosphorylase Kinase, domain 1"/>
    <property type="match status" value="1"/>
</dbReference>
<evidence type="ECO:0000256" key="3">
    <source>
        <dbReference type="ARBA" id="ARBA00022679"/>
    </source>
</evidence>
<evidence type="ECO:0000313" key="11">
    <source>
        <dbReference type="EMBL" id="BBM82103.1"/>
    </source>
</evidence>
<sequence>MNNNDILFGQAALAKKMIDSTELANCLQSRKAQPHKSLVDIMREKGILNDAQIREIQLTLKDGKSVHINRYQIIEEIGRGGMGVIYKAQDTLSRRTVAMKVMLHANATCHERFMREARAIARLQHPNIISLYDVGSSEKHTYFTMELIHGESLESVVKSGVLLPVRKTANILIKVCDALDYAHLQGIVHRDIKPANIMMDENNEPKVMDFGLAKLRDASKDLSKSGAILGTIYYMPPEQVTGRVGAIDGRSDVYSLGALLYIMLSGQTPFRGTTMTQVAAQILKKMPAPPSSVKQLIPKELDYICLKALEKNQEHRYQTAGDMSKDLRKFLQGEKISVQKVRRQRTWLWFQKYAVIICVALFLQLITFSVFFNSHSDLTQRLQKMQQNLQSHQSVDEALFMEAFRNMRSRDKRFFAKLTRIICEKSDIPRYHLLRALYLHLHTKQKEQAQKIVDDYFTKAVTTNKYLFYIKGQLYLLGLVRNTQNIDQAIFWHKKGAEKDFIPCIEALGSLYFDHKKDYAQALHYFSLIAHEDHQAAFYMAKAFTEGKGVERDERQAKKWYHIASRMGNNRATIILGYFLENERKYREALEQYKLSIERNNDPNAKLRWGQIHLEARGVKQDVYNGLAAIFSAANSGEPTAANYLAKLYMKGQCFPQDYNVAFSILTQTKGTAEGAYLLGKIYENGWGVPKNRYVALQYYKNAAAKNFLNAKEKIKKLAHNPNLDTLYERAKNLFSKKRYQLSLDTCVKILNMDRQYLPAYKISHRVYVIQDNTPQQKKVLNALLTQDPNSVYANVQLGLWFKKQQEFTKSLKFLERAVHIAPVAQNYFQRGQVYFLQKKYFLASEDFSQCIHLAPRAETYELRSDCYTALGQNAQAANDLTQAIQYSPRTLYYNKRAMIYSKKLHKFPQALEDVEQSLKLRKNVIALNIKTYILNHQQKYHEAIQNAEQSLTIEKSSDAYFAQAISYYLLNEKQKAMVLFREASALATNSFENYLRFAPKESVMSIHKQQMMSFFSAQ</sequence>
<evidence type="ECO:0000256" key="8">
    <source>
        <dbReference type="PROSITE-ProRule" id="PRU10141"/>
    </source>
</evidence>
<feature type="transmembrane region" description="Helical" evidence="9">
    <location>
        <begin position="353"/>
        <end position="372"/>
    </location>
</feature>
<dbReference type="RefSeq" id="WP_173013090.1">
    <property type="nucleotide sequence ID" value="NZ_AP019860.1"/>
</dbReference>
<keyword evidence="12" id="KW-1185">Reference proteome</keyword>
<dbReference type="SMART" id="SM00220">
    <property type="entry name" value="S_TKc"/>
    <property type="match status" value="1"/>
</dbReference>
<dbReference type="SUPFAM" id="SSF48452">
    <property type="entry name" value="TPR-like"/>
    <property type="match status" value="2"/>
</dbReference>
<evidence type="ECO:0000256" key="2">
    <source>
        <dbReference type="ARBA" id="ARBA00022527"/>
    </source>
</evidence>
<dbReference type="SUPFAM" id="SSF81901">
    <property type="entry name" value="HCP-like"/>
    <property type="match status" value="2"/>
</dbReference>
<evidence type="ECO:0000256" key="6">
    <source>
        <dbReference type="ARBA" id="ARBA00022840"/>
    </source>
</evidence>
<evidence type="ECO:0000256" key="5">
    <source>
        <dbReference type="ARBA" id="ARBA00022777"/>
    </source>
</evidence>
<dbReference type="InterPro" id="IPR011009">
    <property type="entry name" value="Kinase-like_dom_sf"/>
</dbReference>
<keyword evidence="6 8" id="KW-0067">ATP-binding</keyword>
<keyword evidence="3" id="KW-0808">Transferase</keyword>
<dbReference type="CDD" id="cd14014">
    <property type="entry name" value="STKc_PknB_like"/>
    <property type="match status" value="1"/>
</dbReference>
<dbReference type="InterPro" id="IPR008271">
    <property type="entry name" value="Ser/Thr_kinase_AS"/>
</dbReference>
<proteinExistence type="predicted"/>
<dbReference type="InterPro" id="IPR011990">
    <property type="entry name" value="TPR-like_helical_dom_sf"/>
</dbReference>
<dbReference type="PANTHER" id="PTHR43289">
    <property type="entry name" value="MITOGEN-ACTIVATED PROTEIN KINASE KINASE KINASE 20-RELATED"/>
    <property type="match status" value="1"/>
</dbReference>
<dbReference type="PROSITE" id="PS50011">
    <property type="entry name" value="PROTEIN_KINASE_DOM"/>
    <property type="match status" value="1"/>
</dbReference>
<dbReference type="EC" id="2.7.11.1" evidence="1"/>
<dbReference type="Pfam" id="PF13181">
    <property type="entry name" value="TPR_8"/>
    <property type="match status" value="1"/>
</dbReference>
<gene>
    <name evidence="11" type="ORF">UABAM_00446</name>
</gene>